<organism evidence="3 4">
    <name type="scientific">Solanum tuberosum</name>
    <name type="common">Potato</name>
    <dbReference type="NCBI Taxonomy" id="4113"/>
    <lineage>
        <taxon>Eukaryota</taxon>
        <taxon>Viridiplantae</taxon>
        <taxon>Streptophyta</taxon>
        <taxon>Embryophyta</taxon>
        <taxon>Tracheophyta</taxon>
        <taxon>Spermatophyta</taxon>
        <taxon>Magnoliopsida</taxon>
        <taxon>eudicotyledons</taxon>
        <taxon>Gunneridae</taxon>
        <taxon>Pentapetalae</taxon>
        <taxon>asterids</taxon>
        <taxon>lamiids</taxon>
        <taxon>Solanales</taxon>
        <taxon>Solanaceae</taxon>
        <taxon>Solanoideae</taxon>
        <taxon>Solaneae</taxon>
        <taxon>Solanum</taxon>
    </lineage>
</organism>
<feature type="region of interest" description="Disordered" evidence="1">
    <location>
        <begin position="91"/>
        <end position="133"/>
    </location>
</feature>
<dbReference type="Proteomes" id="UP000011115">
    <property type="component" value="Unassembled WGS sequence"/>
</dbReference>
<feature type="domain" description="Putative plant transposon protein" evidence="2">
    <location>
        <begin position="1"/>
        <end position="63"/>
    </location>
</feature>
<sequence length="150" mass="16924">MLSQNESILRHPKVAYLGSIIARRSIYFGLIIEQEMAIRANQRQTSFPFRVLITELYRHAGVPRNEKRDIEITPTSSPNIRRIEVEYTQDEVDRRRATPVDTSPEVAVESIHAEASLSTPTSGPSGTPVPFPPRFLVHLLHPSPPGLHRP</sequence>
<dbReference type="HOGENOM" id="CLU_029307_10_1_1"/>
<dbReference type="AlphaFoldDB" id="M1CEG7"/>
<evidence type="ECO:0000259" key="2">
    <source>
        <dbReference type="Pfam" id="PF20167"/>
    </source>
</evidence>
<evidence type="ECO:0000313" key="4">
    <source>
        <dbReference type="Proteomes" id="UP000011115"/>
    </source>
</evidence>
<dbReference type="PANTHER" id="PTHR33180:SF31">
    <property type="entry name" value="POLYPROTEIN PROTEIN"/>
    <property type="match status" value="1"/>
</dbReference>
<keyword evidence="4" id="KW-1185">Reference proteome</keyword>
<dbReference type="InParanoid" id="M1CEG7"/>
<reference evidence="3" key="2">
    <citation type="submission" date="2015-06" db="UniProtKB">
        <authorList>
            <consortium name="EnsemblPlants"/>
        </authorList>
    </citation>
    <scope>IDENTIFICATION</scope>
    <source>
        <strain evidence="3">DM1-3 516 R44</strain>
    </source>
</reference>
<evidence type="ECO:0000256" key="1">
    <source>
        <dbReference type="SAM" id="MobiDB-lite"/>
    </source>
</evidence>
<dbReference type="Gramene" id="PGSC0003DMT400065711">
    <property type="protein sequence ID" value="PGSC0003DMT400065711"/>
    <property type="gene ID" value="PGSC0003DMG400025569"/>
</dbReference>
<evidence type="ECO:0000313" key="3">
    <source>
        <dbReference type="EnsemblPlants" id="PGSC0003DMT400065711"/>
    </source>
</evidence>
<proteinExistence type="predicted"/>
<dbReference type="PANTHER" id="PTHR33180">
    <property type="entry name" value="PHOTOSYSTEM II CP43 REACTION CENTER PROTEIN"/>
    <property type="match status" value="1"/>
</dbReference>
<reference evidence="4" key="1">
    <citation type="journal article" date="2011" name="Nature">
        <title>Genome sequence and analysis of the tuber crop potato.</title>
        <authorList>
            <consortium name="The Potato Genome Sequencing Consortium"/>
        </authorList>
    </citation>
    <scope>NUCLEOTIDE SEQUENCE [LARGE SCALE GENOMIC DNA]</scope>
    <source>
        <strain evidence="4">cv. DM1-3 516 R44</strain>
    </source>
</reference>
<accession>M1CEG7</accession>
<dbReference type="InterPro" id="IPR046796">
    <property type="entry name" value="Transposase_32_dom"/>
</dbReference>
<name>M1CEG7_SOLTU</name>
<dbReference type="Pfam" id="PF20167">
    <property type="entry name" value="Transposase_32"/>
    <property type="match status" value="1"/>
</dbReference>
<dbReference type="PaxDb" id="4113-PGSC0003DMT400065711"/>
<protein>
    <recommendedName>
        <fullName evidence="2">Putative plant transposon protein domain-containing protein</fullName>
    </recommendedName>
</protein>
<dbReference type="EnsemblPlants" id="PGSC0003DMT400065711">
    <property type="protein sequence ID" value="PGSC0003DMT400065711"/>
    <property type="gene ID" value="PGSC0003DMG400025569"/>
</dbReference>